<accession>A0AB34VAR1</accession>
<dbReference type="EMBL" id="LDSI01000029">
    <property type="protein sequence ID" value="KTS94222.1"/>
    <property type="molecule type" value="Genomic_DNA"/>
</dbReference>
<evidence type="ECO:0000256" key="1">
    <source>
        <dbReference type="SAM" id="MobiDB-lite"/>
    </source>
</evidence>
<sequence>MGQGKRGVQPQAGATSGLHDTPVSGTDSGTAACGAVAFLADSMIEQDNCRCRQSVRDRLCRDDAHLFLAVCAEFIALWRRLPPFLHLECRDHAAQRMRLFRQ</sequence>
<organism evidence="2 3">
    <name type="scientific">Pantoea stewartii</name>
    <dbReference type="NCBI Taxonomy" id="66269"/>
    <lineage>
        <taxon>Bacteria</taxon>
        <taxon>Pseudomonadati</taxon>
        <taxon>Pseudomonadota</taxon>
        <taxon>Gammaproteobacteria</taxon>
        <taxon>Enterobacterales</taxon>
        <taxon>Erwiniaceae</taxon>
        <taxon>Pantoea</taxon>
    </lineage>
</organism>
<dbReference type="Proteomes" id="UP000072520">
    <property type="component" value="Unassembled WGS sequence"/>
</dbReference>
<reference evidence="2 3" key="1">
    <citation type="journal article" date="2016" name="Front. Microbiol.">
        <title>Genomic Resource of Rice Seed Associated Bacteria.</title>
        <authorList>
            <person name="Midha S."/>
            <person name="Bansal K."/>
            <person name="Sharma S."/>
            <person name="Kumar N."/>
            <person name="Patil P.P."/>
            <person name="Chaudhry V."/>
            <person name="Patil P.B."/>
        </authorList>
    </citation>
    <scope>NUCLEOTIDE SEQUENCE [LARGE SCALE GENOMIC DNA]</scope>
    <source>
        <strain evidence="2 3">RSA13</strain>
    </source>
</reference>
<gene>
    <name evidence="2" type="ORF">RSA13_19435</name>
</gene>
<dbReference type="AlphaFoldDB" id="A0AB34VAR1"/>
<evidence type="ECO:0000313" key="2">
    <source>
        <dbReference type="EMBL" id="KTS94222.1"/>
    </source>
</evidence>
<feature type="region of interest" description="Disordered" evidence="1">
    <location>
        <begin position="1"/>
        <end position="27"/>
    </location>
</feature>
<proteinExistence type="predicted"/>
<name>A0AB34VAR1_9GAMM</name>
<comment type="caution">
    <text evidence="2">The sequence shown here is derived from an EMBL/GenBank/DDBJ whole genome shotgun (WGS) entry which is preliminary data.</text>
</comment>
<protein>
    <submittedName>
        <fullName evidence="2">Uncharacterized protein</fullName>
    </submittedName>
</protein>
<evidence type="ECO:0000313" key="3">
    <source>
        <dbReference type="Proteomes" id="UP000072520"/>
    </source>
</evidence>